<dbReference type="SMART" id="SM01019">
    <property type="entry name" value="B3"/>
    <property type="match status" value="1"/>
</dbReference>
<protein>
    <recommendedName>
        <fullName evidence="7">TF-B3 domain-containing protein</fullName>
    </recommendedName>
</protein>
<evidence type="ECO:0000256" key="3">
    <source>
        <dbReference type="ARBA" id="ARBA00023125"/>
    </source>
</evidence>
<reference evidence="8" key="1">
    <citation type="submission" date="2023-05" db="EMBL/GenBank/DDBJ databases">
        <authorList>
            <person name="Huff M."/>
        </authorList>
    </citation>
    <scope>NUCLEOTIDE SEQUENCE</scope>
</reference>
<dbReference type="Gene3D" id="2.40.330.10">
    <property type="entry name" value="DNA-binding pseudobarrel domain"/>
    <property type="match status" value="1"/>
</dbReference>
<keyword evidence="5" id="KW-0539">Nucleus</keyword>
<dbReference type="InterPro" id="IPR003340">
    <property type="entry name" value="B3_DNA-bd"/>
</dbReference>
<name>A0AAD2DQT9_9LAMI</name>
<keyword evidence="4" id="KW-0804">Transcription</keyword>
<dbReference type="PANTHER" id="PTHR31391:SF157">
    <property type="entry name" value="B3 DOMAIN-CONTAINING PROTEIN REM16"/>
    <property type="match status" value="1"/>
</dbReference>
<keyword evidence="9" id="KW-1185">Reference proteome</keyword>
<feature type="domain" description="TF-B3" evidence="7">
    <location>
        <begin position="91"/>
        <end position="188"/>
    </location>
</feature>
<evidence type="ECO:0000256" key="1">
    <source>
        <dbReference type="ARBA" id="ARBA00004123"/>
    </source>
</evidence>
<evidence type="ECO:0000313" key="8">
    <source>
        <dbReference type="EMBL" id="CAI9763677.1"/>
    </source>
</evidence>
<evidence type="ECO:0000256" key="5">
    <source>
        <dbReference type="ARBA" id="ARBA00023242"/>
    </source>
</evidence>
<dbReference type="PROSITE" id="PS50863">
    <property type="entry name" value="B3"/>
    <property type="match status" value="1"/>
</dbReference>
<dbReference type="PANTHER" id="PTHR31391">
    <property type="entry name" value="B3 DOMAIN-CONTAINING PROTEIN OS11G0197600-RELATED"/>
    <property type="match status" value="1"/>
</dbReference>
<feature type="region of interest" description="Disordered" evidence="6">
    <location>
        <begin position="196"/>
        <end position="215"/>
    </location>
</feature>
<comment type="subcellular location">
    <subcellularLocation>
        <location evidence="1">Nucleus</location>
    </subcellularLocation>
</comment>
<keyword evidence="3" id="KW-0238">DNA-binding</keyword>
<organism evidence="8 9">
    <name type="scientific">Fraxinus pennsylvanica</name>
    <dbReference type="NCBI Taxonomy" id="56036"/>
    <lineage>
        <taxon>Eukaryota</taxon>
        <taxon>Viridiplantae</taxon>
        <taxon>Streptophyta</taxon>
        <taxon>Embryophyta</taxon>
        <taxon>Tracheophyta</taxon>
        <taxon>Spermatophyta</taxon>
        <taxon>Magnoliopsida</taxon>
        <taxon>eudicotyledons</taxon>
        <taxon>Gunneridae</taxon>
        <taxon>Pentapetalae</taxon>
        <taxon>asterids</taxon>
        <taxon>lamiids</taxon>
        <taxon>Lamiales</taxon>
        <taxon>Oleaceae</taxon>
        <taxon>Oleeae</taxon>
        <taxon>Fraxinus</taxon>
    </lineage>
</organism>
<evidence type="ECO:0000313" key="9">
    <source>
        <dbReference type="Proteomes" id="UP000834106"/>
    </source>
</evidence>
<sequence>MPEKTDDKINELFNESSDDAVDSCSGKKPRKDAANTPGLRKERRKKKGRQGSSSRINECPLQLTSRRRAVTEEEKKKAIEKASAASSGNSFMVVMRPSHVSNGFYMSIPCEWARMHLRHKSQDVVLRVKENSWQVKYHQKAYNNGGLDGGWKNFVYDNSLEEFDVCLFDLASGPNDGIVLDVQIFRVAEVISPAQVTPDTSSPITDGGRLEEHDE</sequence>
<accession>A0AAD2DQT9</accession>
<dbReference type="GO" id="GO:0005634">
    <property type="term" value="C:nucleus"/>
    <property type="evidence" value="ECO:0007669"/>
    <property type="project" value="UniProtKB-SubCell"/>
</dbReference>
<keyword evidence="2" id="KW-0805">Transcription regulation</keyword>
<dbReference type="SUPFAM" id="SSF101936">
    <property type="entry name" value="DNA-binding pseudobarrel domain"/>
    <property type="match status" value="1"/>
</dbReference>
<dbReference type="EMBL" id="OU503041">
    <property type="protein sequence ID" value="CAI9763677.1"/>
    <property type="molecule type" value="Genomic_DNA"/>
</dbReference>
<gene>
    <name evidence="8" type="ORF">FPE_LOCUS11107</name>
</gene>
<dbReference type="AlphaFoldDB" id="A0AAD2DQT9"/>
<proteinExistence type="predicted"/>
<evidence type="ECO:0000256" key="2">
    <source>
        <dbReference type="ARBA" id="ARBA00023015"/>
    </source>
</evidence>
<dbReference type="Proteomes" id="UP000834106">
    <property type="component" value="Chromosome 6"/>
</dbReference>
<dbReference type="CDD" id="cd10017">
    <property type="entry name" value="B3_DNA"/>
    <property type="match status" value="1"/>
</dbReference>
<dbReference type="Pfam" id="PF02362">
    <property type="entry name" value="B3"/>
    <property type="match status" value="1"/>
</dbReference>
<dbReference type="GO" id="GO:0003677">
    <property type="term" value="F:DNA binding"/>
    <property type="evidence" value="ECO:0007669"/>
    <property type="project" value="UniProtKB-KW"/>
</dbReference>
<dbReference type="InterPro" id="IPR015300">
    <property type="entry name" value="DNA-bd_pseudobarrel_sf"/>
</dbReference>
<feature type="compositionally biased region" description="Basic and acidic residues" evidence="6">
    <location>
        <begin position="1"/>
        <end position="10"/>
    </location>
</feature>
<evidence type="ECO:0000256" key="6">
    <source>
        <dbReference type="SAM" id="MobiDB-lite"/>
    </source>
</evidence>
<evidence type="ECO:0000259" key="7">
    <source>
        <dbReference type="PROSITE" id="PS50863"/>
    </source>
</evidence>
<dbReference type="InterPro" id="IPR044837">
    <property type="entry name" value="REM16-like"/>
</dbReference>
<feature type="region of interest" description="Disordered" evidence="6">
    <location>
        <begin position="1"/>
        <end position="60"/>
    </location>
</feature>
<evidence type="ECO:0000256" key="4">
    <source>
        <dbReference type="ARBA" id="ARBA00023163"/>
    </source>
</evidence>